<dbReference type="AlphaFoldDB" id="A0A8X8YUJ1"/>
<evidence type="ECO:0000256" key="2">
    <source>
        <dbReference type="PROSITE-ProRule" id="PRU01002"/>
    </source>
</evidence>
<dbReference type="PROSITE" id="PS51667">
    <property type="entry name" value="WRC"/>
    <property type="match status" value="1"/>
</dbReference>
<dbReference type="Pfam" id="PF08879">
    <property type="entry name" value="WRC"/>
    <property type="match status" value="1"/>
</dbReference>
<feature type="compositionally biased region" description="Acidic residues" evidence="3">
    <location>
        <begin position="190"/>
        <end position="216"/>
    </location>
</feature>
<feature type="compositionally biased region" description="Basic residues" evidence="3">
    <location>
        <begin position="220"/>
        <end position="240"/>
    </location>
</feature>
<feature type="region of interest" description="Disordered" evidence="3">
    <location>
        <begin position="132"/>
        <end position="240"/>
    </location>
</feature>
<sequence length="240" mass="26787">MRIRKNVKIAQLLNATSSLKSCPLLQPHICQLNQSPWDVITFSPPSSPPPPLQLIGSSDVRAGNGSSEQCVSVSERKLSDTAAPPPPPPPPPEEKEAILCCKTDGKSWHCQRETAKGNSLCEHHLSMSRNYSSPAATKKSARPKRAPAAASSSNPHEFYYYSGFGPRWGKRRGEETRNAETEEAAISYTGDEEFDFFADYEDEDEEEEEDGEEEEERRDNGKKKKRVRKPIKARSLKSLL</sequence>
<reference evidence="5" key="1">
    <citation type="submission" date="2018-01" db="EMBL/GenBank/DDBJ databases">
        <authorList>
            <person name="Mao J.F."/>
        </authorList>
    </citation>
    <scope>NUCLEOTIDE SEQUENCE</scope>
    <source>
        <strain evidence="5">Huo1</strain>
        <tissue evidence="5">Leaf</tissue>
    </source>
</reference>
<protein>
    <recommendedName>
        <fullName evidence="4">WRC domain-containing protein</fullName>
    </recommendedName>
</protein>
<feature type="compositionally biased region" description="Basic and acidic residues" evidence="3">
    <location>
        <begin position="171"/>
        <end position="180"/>
    </location>
</feature>
<keyword evidence="6" id="KW-1185">Reference proteome</keyword>
<comment type="caution">
    <text evidence="5">The sequence shown here is derived from an EMBL/GenBank/DDBJ whole genome shotgun (WGS) entry which is preliminary data.</text>
</comment>
<accession>A0A8X8YUJ1</accession>
<comment type="caution">
    <text evidence="2">Lacks conserved residue(s) required for the propagation of feature annotation.</text>
</comment>
<evidence type="ECO:0000256" key="3">
    <source>
        <dbReference type="SAM" id="MobiDB-lite"/>
    </source>
</evidence>
<feature type="domain" description="WRC" evidence="4">
    <location>
        <begin position="94"/>
        <end position="138"/>
    </location>
</feature>
<name>A0A8X8YUJ1_SALSN</name>
<reference evidence="5" key="2">
    <citation type="submission" date="2020-08" db="EMBL/GenBank/DDBJ databases">
        <title>Plant Genome Project.</title>
        <authorList>
            <person name="Zhang R.-G."/>
        </authorList>
    </citation>
    <scope>NUCLEOTIDE SEQUENCE</scope>
    <source>
        <strain evidence="5">Huo1</strain>
        <tissue evidence="5">Leaf</tissue>
    </source>
</reference>
<dbReference type="InterPro" id="IPR014977">
    <property type="entry name" value="WRC_dom"/>
</dbReference>
<dbReference type="EMBL" id="PNBA02000001">
    <property type="protein sequence ID" value="KAG6437905.1"/>
    <property type="molecule type" value="Genomic_DNA"/>
</dbReference>
<evidence type="ECO:0000259" key="4">
    <source>
        <dbReference type="PROSITE" id="PS51667"/>
    </source>
</evidence>
<feature type="region of interest" description="Disordered" evidence="3">
    <location>
        <begin position="41"/>
        <end position="96"/>
    </location>
</feature>
<dbReference type="PANTHER" id="PTHR34680">
    <property type="entry name" value="EXPRESSED PROTEIN"/>
    <property type="match status" value="1"/>
</dbReference>
<organism evidence="5">
    <name type="scientific">Salvia splendens</name>
    <name type="common">Scarlet sage</name>
    <dbReference type="NCBI Taxonomy" id="180675"/>
    <lineage>
        <taxon>Eukaryota</taxon>
        <taxon>Viridiplantae</taxon>
        <taxon>Streptophyta</taxon>
        <taxon>Embryophyta</taxon>
        <taxon>Tracheophyta</taxon>
        <taxon>Spermatophyta</taxon>
        <taxon>Magnoliopsida</taxon>
        <taxon>eudicotyledons</taxon>
        <taxon>Gunneridae</taxon>
        <taxon>Pentapetalae</taxon>
        <taxon>asterids</taxon>
        <taxon>lamiids</taxon>
        <taxon>Lamiales</taxon>
        <taxon>Lamiaceae</taxon>
        <taxon>Nepetoideae</taxon>
        <taxon>Mentheae</taxon>
        <taxon>Salviinae</taxon>
        <taxon>Salvia</taxon>
        <taxon>Salvia subgen. Calosphace</taxon>
        <taxon>core Calosphace</taxon>
    </lineage>
</organism>
<evidence type="ECO:0000256" key="1">
    <source>
        <dbReference type="ARBA" id="ARBA00023242"/>
    </source>
</evidence>
<dbReference type="Proteomes" id="UP000298416">
    <property type="component" value="Unassembled WGS sequence"/>
</dbReference>
<proteinExistence type="predicted"/>
<keyword evidence="1" id="KW-0539">Nucleus</keyword>
<dbReference type="PANTHER" id="PTHR34680:SF3">
    <property type="entry name" value="EXPRESSED PROTEIN"/>
    <property type="match status" value="1"/>
</dbReference>
<gene>
    <name evidence="5" type="ORF">SASPL_102836</name>
</gene>
<evidence type="ECO:0000313" key="5">
    <source>
        <dbReference type="EMBL" id="KAG6437905.1"/>
    </source>
</evidence>
<evidence type="ECO:0000313" key="6">
    <source>
        <dbReference type="Proteomes" id="UP000298416"/>
    </source>
</evidence>